<dbReference type="RefSeq" id="WP_231317624.1">
    <property type="nucleotide sequence ID" value="NZ_CP088156.1"/>
</dbReference>
<name>A0ABY3R3G4_9BRAD</name>
<dbReference type="PANTHER" id="PTHR43861">
    <property type="entry name" value="TRANS-ACONITATE 2-METHYLTRANSFERASE-RELATED"/>
    <property type="match status" value="1"/>
</dbReference>
<evidence type="ECO:0000313" key="2">
    <source>
        <dbReference type="EMBL" id="UFZ01831.1"/>
    </source>
</evidence>
<dbReference type="EMBL" id="CP088156">
    <property type="protein sequence ID" value="UFZ01831.1"/>
    <property type="molecule type" value="Genomic_DNA"/>
</dbReference>
<gene>
    <name evidence="2" type="ORF">LQG66_21205</name>
</gene>
<accession>A0ABY3R3G4</accession>
<evidence type="ECO:0000256" key="1">
    <source>
        <dbReference type="ARBA" id="ARBA00022679"/>
    </source>
</evidence>
<dbReference type="Proteomes" id="UP001431010">
    <property type="component" value="Chromosome"/>
</dbReference>
<reference evidence="2" key="1">
    <citation type="journal article" date="2024" name="Antonie Van Leeuwenhoek">
        <title>Bradyrhizobium ontarionense sp. nov., a novel bacterial symbiont isolated from Aeschynomene indica (Indian jointvetch), harbours photosynthesis, nitrogen fixation and nitrous oxide (N2O) reductase genes.</title>
        <authorList>
            <person name="Bromfield E.S.P."/>
            <person name="Cloutier S."/>
        </authorList>
    </citation>
    <scope>NUCLEOTIDE SEQUENCE</scope>
    <source>
        <strain evidence="2">A19</strain>
    </source>
</reference>
<proteinExistence type="predicted"/>
<evidence type="ECO:0000313" key="3">
    <source>
        <dbReference type="Proteomes" id="UP001431010"/>
    </source>
</evidence>
<sequence length="254" mass="27646">MNSPAPPPAPDQDPNQFMYQRYVSSGGFGPAPTEQADLAPRMPIMRDLVRRFFPADRDAEILDLGCGNGVLLLAAQREGYRRLQGVDGSAEQVAIAHRLGIPGVRQGDLFGELARTGDGTVDALVTYDVIEHLTKQDLLRLTREVLRVLKPGGRWIIHAPNGESPFFGRIRYGDFTHELAFTRQSLGAVLRAAGFADVGCVEDAPIPHGLKSVIRLLLWKGIRSLLRLIIAVETGETADGIYSQNLIAVAVKAA</sequence>
<keyword evidence="1" id="KW-0808">Transferase</keyword>
<organism evidence="2 3">
    <name type="scientific">Bradyrhizobium ontarionense</name>
    <dbReference type="NCBI Taxonomy" id="2898149"/>
    <lineage>
        <taxon>Bacteria</taxon>
        <taxon>Pseudomonadati</taxon>
        <taxon>Pseudomonadota</taxon>
        <taxon>Alphaproteobacteria</taxon>
        <taxon>Hyphomicrobiales</taxon>
        <taxon>Nitrobacteraceae</taxon>
        <taxon>Bradyrhizobium</taxon>
    </lineage>
</organism>
<dbReference type="InterPro" id="IPR029063">
    <property type="entry name" value="SAM-dependent_MTases_sf"/>
</dbReference>
<keyword evidence="3" id="KW-1185">Reference proteome</keyword>
<dbReference type="Gene3D" id="3.40.50.150">
    <property type="entry name" value="Vaccinia Virus protein VP39"/>
    <property type="match status" value="1"/>
</dbReference>
<dbReference type="SUPFAM" id="SSF53335">
    <property type="entry name" value="S-adenosyl-L-methionine-dependent methyltransferases"/>
    <property type="match status" value="1"/>
</dbReference>
<dbReference type="CDD" id="cd02440">
    <property type="entry name" value="AdoMet_MTases"/>
    <property type="match status" value="1"/>
</dbReference>
<keyword evidence="2" id="KW-0489">Methyltransferase</keyword>
<dbReference type="Pfam" id="PF13489">
    <property type="entry name" value="Methyltransf_23"/>
    <property type="match status" value="1"/>
</dbReference>
<dbReference type="PANTHER" id="PTHR43861:SF3">
    <property type="entry name" value="PUTATIVE (AFU_ORTHOLOGUE AFUA_2G14390)-RELATED"/>
    <property type="match status" value="1"/>
</dbReference>
<protein>
    <submittedName>
        <fullName evidence="2">Class I SAM-dependent methyltransferase</fullName>
    </submittedName>
</protein>
<dbReference type="GO" id="GO:0032259">
    <property type="term" value="P:methylation"/>
    <property type="evidence" value="ECO:0007669"/>
    <property type="project" value="UniProtKB-KW"/>
</dbReference>
<dbReference type="GO" id="GO:0008168">
    <property type="term" value="F:methyltransferase activity"/>
    <property type="evidence" value="ECO:0007669"/>
    <property type="project" value="UniProtKB-KW"/>
</dbReference>